<evidence type="ECO:0000313" key="1">
    <source>
        <dbReference type="EMBL" id="MCD7109655.1"/>
    </source>
</evidence>
<organism evidence="1 2">
    <name type="scientific">Rhizobium quercicola</name>
    <dbReference type="NCBI Taxonomy" id="2901226"/>
    <lineage>
        <taxon>Bacteria</taxon>
        <taxon>Pseudomonadati</taxon>
        <taxon>Pseudomonadota</taxon>
        <taxon>Alphaproteobacteria</taxon>
        <taxon>Hyphomicrobiales</taxon>
        <taxon>Rhizobiaceae</taxon>
        <taxon>Rhizobium/Agrobacterium group</taxon>
        <taxon>Rhizobium</taxon>
    </lineage>
</organism>
<gene>
    <name evidence="1" type="ORF">LRX75_11420</name>
</gene>
<name>A0A9X1NSS6_9HYPH</name>
<keyword evidence="2" id="KW-1185">Reference proteome</keyword>
<dbReference type="AlphaFoldDB" id="A0A9X1NSS6"/>
<comment type="caution">
    <text evidence="1">The sequence shown here is derived from an EMBL/GenBank/DDBJ whole genome shotgun (WGS) entry which is preliminary data.</text>
</comment>
<accession>A0A9X1NSS6</accession>
<reference evidence="1" key="1">
    <citation type="submission" date="2021-12" db="EMBL/GenBank/DDBJ databases">
        <authorList>
            <person name="Li Y."/>
        </authorList>
    </citation>
    <scope>NUCLEOTIDE SEQUENCE</scope>
    <source>
        <strain evidence="1">DKSPLA3</strain>
    </source>
</reference>
<protein>
    <submittedName>
        <fullName evidence="1">Uncharacterized protein</fullName>
    </submittedName>
</protein>
<dbReference type="Proteomes" id="UP001139089">
    <property type="component" value="Unassembled WGS sequence"/>
</dbReference>
<proteinExistence type="predicted"/>
<dbReference type="RefSeq" id="WP_231814442.1">
    <property type="nucleotide sequence ID" value="NZ_JAJOZR010000006.1"/>
</dbReference>
<dbReference type="EMBL" id="JAJOZR010000006">
    <property type="protein sequence ID" value="MCD7109655.1"/>
    <property type="molecule type" value="Genomic_DNA"/>
</dbReference>
<sequence>MIKYMGAVRAQQLIPGLRISNISMPYWGIELPEIEAEHGERVVQIPDEQHLDLPRMMDLAARGYVDRFNWTGYGQRLENFPDLDSCRSLFSRPDVPGVVLPDDCLVCPVRANEILDARNPHYTVIPVEFYADVAERTGLKPFFIGETADNVYVRALRERFPDSTFLPHQGVIEDFQTIRRSKHIVVPISSFAWLASWLSCAEKIILPVWGLFNRQINQTDLLPVDDARYEFYQFPPQPAVQLDEMLEAHKVLTGMWNIVEPQRAKLL</sequence>
<evidence type="ECO:0000313" key="2">
    <source>
        <dbReference type="Proteomes" id="UP001139089"/>
    </source>
</evidence>